<dbReference type="Proteomes" id="UP001595880">
    <property type="component" value="Unassembled WGS sequence"/>
</dbReference>
<evidence type="ECO:0000256" key="7">
    <source>
        <dbReference type="ARBA" id="ARBA00022962"/>
    </source>
</evidence>
<keyword evidence="4" id="KW-0547">Nucleotide-binding</keyword>
<keyword evidence="7" id="KW-0315">Glutamine amidotransferase</keyword>
<dbReference type="InterPro" id="IPR017932">
    <property type="entry name" value="GATase_2_dom"/>
</dbReference>
<dbReference type="Pfam" id="PF00733">
    <property type="entry name" value="Asn_synthase"/>
    <property type="match status" value="1"/>
</dbReference>
<evidence type="ECO:0000256" key="3">
    <source>
        <dbReference type="ARBA" id="ARBA00012737"/>
    </source>
</evidence>
<comment type="similarity">
    <text evidence="2">Belongs to the asparagine synthetase family.</text>
</comment>
<dbReference type="PROSITE" id="PS51278">
    <property type="entry name" value="GATASE_TYPE_2"/>
    <property type="match status" value="1"/>
</dbReference>
<proteinExistence type="inferred from homology"/>
<dbReference type="InterPro" id="IPR033738">
    <property type="entry name" value="AsnB_N"/>
</dbReference>
<dbReference type="CDD" id="cd01991">
    <property type="entry name" value="Asn_synthase_B_C"/>
    <property type="match status" value="1"/>
</dbReference>
<keyword evidence="5" id="KW-0067">ATP-binding</keyword>
<dbReference type="InterPro" id="IPR006426">
    <property type="entry name" value="Asn_synth_AEB"/>
</dbReference>
<comment type="pathway">
    <text evidence="1">Amino-acid biosynthesis; L-asparagine biosynthesis; L-asparagine from L-aspartate (L-Gln route): step 1/1.</text>
</comment>
<evidence type="ECO:0000256" key="2">
    <source>
        <dbReference type="ARBA" id="ARBA00005752"/>
    </source>
</evidence>
<evidence type="ECO:0000256" key="8">
    <source>
        <dbReference type="ARBA" id="ARBA00048741"/>
    </source>
</evidence>
<dbReference type="RefSeq" id="WP_390198042.1">
    <property type="nucleotide sequence ID" value="NZ_JBHSDV010000001.1"/>
</dbReference>
<evidence type="ECO:0000256" key="1">
    <source>
        <dbReference type="ARBA" id="ARBA00005187"/>
    </source>
</evidence>
<dbReference type="PANTHER" id="PTHR43284:SF1">
    <property type="entry name" value="ASPARAGINE SYNTHETASE"/>
    <property type="match status" value="1"/>
</dbReference>
<evidence type="ECO:0000256" key="4">
    <source>
        <dbReference type="ARBA" id="ARBA00022741"/>
    </source>
</evidence>
<dbReference type="EMBL" id="JBHSDV010000001">
    <property type="protein sequence ID" value="MFC4386828.1"/>
    <property type="molecule type" value="Genomic_DNA"/>
</dbReference>
<evidence type="ECO:0000259" key="9">
    <source>
        <dbReference type="PROSITE" id="PS51278"/>
    </source>
</evidence>
<comment type="catalytic activity">
    <reaction evidence="8">
        <text>L-aspartate + L-glutamine + ATP + H2O = L-asparagine + L-glutamate + AMP + diphosphate + H(+)</text>
        <dbReference type="Rhea" id="RHEA:12228"/>
        <dbReference type="ChEBI" id="CHEBI:15377"/>
        <dbReference type="ChEBI" id="CHEBI:15378"/>
        <dbReference type="ChEBI" id="CHEBI:29985"/>
        <dbReference type="ChEBI" id="CHEBI:29991"/>
        <dbReference type="ChEBI" id="CHEBI:30616"/>
        <dbReference type="ChEBI" id="CHEBI:33019"/>
        <dbReference type="ChEBI" id="CHEBI:58048"/>
        <dbReference type="ChEBI" id="CHEBI:58359"/>
        <dbReference type="ChEBI" id="CHEBI:456215"/>
        <dbReference type="EC" id="6.3.5.4"/>
    </reaction>
</comment>
<evidence type="ECO:0000313" key="10">
    <source>
        <dbReference type="EMBL" id="MFC4386828.1"/>
    </source>
</evidence>
<dbReference type="Pfam" id="PF13537">
    <property type="entry name" value="GATase_7"/>
    <property type="match status" value="1"/>
</dbReference>
<dbReference type="PIRSF" id="PIRSF001589">
    <property type="entry name" value="Asn_synthetase_glu-h"/>
    <property type="match status" value="1"/>
</dbReference>
<gene>
    <name evidence="10" type="primary">asnB</name>
    <name evidence="10" type="ORF">ACFOZ1_03295</name>
</gene>
<dbReference type="InterPro" id="IPR001962">
    <property type="entry name" value="Asn_synthase"/>
</dbReference>
<evidence type="ECO:0000256" key="5">
    <source>
        <dbReference type="ARBA" id="ARBA00022840"/>
    </source>
</evidence>
<keyword evidence="6" id="KW-0061">Asparagine biosynthesis</keyword>
<dbReference type="InterPro" id="IPR014729">
    <property type="entry name" value="Rossmann-like_a/b/a_fold"/>
</dbReference>
<sequence length="615" mass="71757">MCGIVGWIDFTRRIDQQMDDVEAMTKSLHHRGPDETGYWQSEHVCLGHKRLVVVDPVGGKQPMIKEKNTSKYVLVYNGELYNTEDIRKELLRKGWTFDSHSDTEVLLKSYMEWGEAHVDKLNGIFSFVIWDEQKQQLFIARDRLGVKPLFYRMHQNGLLFASEIKGILAHKEVEPVLTSEGLSELLALGPSRTPGNGVFDQIHELRAGHVAIFNRHGWNIKRYWNVKSERHTDSIEETAERIRSLLIDAVERQLVSDVPLGTFLSGGVDSSAITAIAANYFKEKNQGQLNTFSIDYVDNALFFQKSAFQPEQDKTYIEKMVETFKTNHHYLEMDHDSLVHLLKDAVKYRDLPGMADVDSSLLWFCKETKKRVTVALSGECADEIFGGYPWFYRKEDLEREGFPWIRSQEVRKQLLREDMKSKLPLQEYLLAKYLDTINETPLFDGENQEDSFRRQMFYLNMHWFMPTLLDRKDRMSMGASFEARVPFSDHNLVEYVWNIPWEIKTYGNREKGILRKALEGILPKEVLYRKKSPYPKTHHPSYTEAVVAWMEEILADKSSPLFEILDWHQVKQLVNDRATNIQAPWFGQLMTGPQLLAHLAQMDYWLRTYQIKIKL</sequence>
<keyword evidence="11" id="KW-1185">Reference proteome</keyword>
<keyword evidence="10" id="KW-0436">Ligase</keyword>
<protein>
    <recommendedName>
        <fullName evidence="3">asparagine synthase (glutamine-hydrolyzing)</fullName>
        <ecNumber evidence="3">6.3.5.4</ecNumber>
    </recommendedName>
</protein>
<dbReference type="SUPFAM" id="SSF56235">
    <property type="entry name" value="N-terminal nucleophile aminohydrolases (Ntn hydrolases)"/>
    <property type="match status" value="1"/>
</dbReference>
<dbReference type="Gene3D" id="3.40.50.620">
    <property type="entry name" value="HUPs"/>
    <property type="match status" value="1"/>
</dbReference>
<dbReference type="GO" id="GO:0004066">
    <property type="term" value="F:asparagine synthase (glutamine-hydrolyzing) activity"/>
    <property type="evidence" value="ECO:0007669"/>
    <property type="project" value="UniProtKB-EC"/>
</dbReference>
<name>A0ABV8VQV9_9BACI</name>
<dbReference type="InterPro" id="IPR051786">
    <property type="entry name" value="ASN_synthetase/amidase"/>
</dbReference>
<dbReference type="Gene3D" id="3.60.20.10">
    <property type="entry name" value="Glutamine Phosphoribosylpyrophosphate, subunit 1, domain 1"/>
    <property type="match status" value="1"/>
</dbReference>
<dbReference type="PANTHER" id="PTHR43284">
    <property type="entry name" value="ASPARAGINE SYNTHETASE (GLUTAMINE-HYDROLYZING)"/>
    <property type="match status" value="1"/>
</dbReference>
<dbReference type="SUPFAM" id="SSF52402">
    <property type="entry name" value="Adenine nucleotide alpha hydrolases-like"/>
    <property type="match status" value="1"/>
</dbReference>
<reference evidence="11" key="1">
    <citation type="journal article" date="2019" name="Int. J. Syst. Evol. Microbiol.">
        <title>The Global Catalogue of Microorganisms (GCM) 10K type strain sequencing project: providing services to taxonomists for standard genome sequencing and annotation.</title>
        <authorList>
            <consortium name="The Broad Institute Genomics Platform"/>
            <consortium name="The Broad Institute Genome Sequencing Center for Infectious Disease"/>
            <person name="Wu L."/>
            <person name="Ma J."/>
        </authorList>
    </citation>
    <scope>NUCLEOTIDE SEQUENCE [LARGE SCALE GENOMIC DNA]</scope>
    <source>
        <strain evidence="11">KACC 14058</strain>
    </source>
</reference>
<accession>A0ABV8VQV9</accession>
<dbReference type="EC" id="6.3.5.4" evidence="3"/>
<evidence type="ECO:0000313" key="11">
    <source>
        <dbReference type="Proteomes" id="UP001595880"/>
    </source>
</evidence>
<feature type="domain" description="Glutamine amidotransferase type-2" evidence="9">
    <location>
        <begin position="2"/>
        <end position="216"/>
    </location>
</feature>
<dbReference type="NCBIfam" id="TIGR01536">
    <property type="entry name" value="asn_synth_AEB"/>
    <property type="match status" value="1"/>
</dbReference>
<evidence type="ECO:0000256" key="6">
    <source>
        <dbReference type="ARBA" id="ARBA00022888"/>
    </source>
</evidence>
<keyword evidence="6" id="KW-0028">Amino-acid biosynthesis</keyword>
<dbReference type="InterPro" id="IPR029055">
    <property type="entry name" value="Ntn_hydrolases_N"/>
</dbReference>
<organism evidence="10 11">
    <name type="scientific">Gracilibacillus marinus</name>
    <dbReference type="NCBI Taxonomy" id="630535"/>
    <lineage>
        <taxon>Bacteria</taxon>
        <taxon>Bacillati</taxon>
        <taxon>Bacillota</taxon>
        <taxon>Bacilli</taxon>
        <taxon>Bacillales</taxon>
        <taxon>Bacillaceae</taxon>
        <taxon>Gracilibacillus</taxon>
    </lineage>
</organism>
<comment type="caution">
    <text evidence="10">The sequence shown here is derived from an EMBL/GenBank/DDBJ whole genome shotgun (WGS) entry which is preliminary data.</text>
</comment>
<dbReference type="CDD" id="cd00712">
    <property type="entry name" value="AsnB"/>
    <property type="match status" value="1"/>
</dbReference>